<evidence type="ECO:0000313" key="3">
    <source>
        <dbReference type="EMBL" id="KAK9903640.1"/>
    </source>
</evidence>
<organism evidence="3 4">
    <name type="scientific">Rubus argutus</name>
    <name type="common">Southern blackberry</name>
    <dbReference type="NCBI Taxonomy" id="59490"/>
    <lineage>
        <taxon>Eukaryota</taxon>
        <taxon>Viridiplantae</taxon>
        <taxon>Streptophyta</taxon>
        <taxon>Embryophyta</taxon>
        <taxon>Tracheophyta</taxon>
        <taxon>Spermatophyta</taxon>
        <taxon>Magnoliopsida</taxon>
        <taxon>eudicotyledons</taxon>
        <taxon>Gunneridae</taxon>
        <taxon>Pentapetalae</taxon>
        <taxon>rosids</taxon>
        <taxon>fabids</taxon>
        <taxon>Rosales</taxon>
        <taxon>Rosaceae</taxon>
        <taxon>Rosoideae</taxon>
        <taxon>Rosoideae incertae sedis</taxon>
        <taxon>Rubus</taxon>
    </lineage>
</organism>
<proteinExistence type="predicted"/>
<evidence type="ECO:0000259" key="2">
    <source>
        <dbReference type="Pfam" id="PF08787"/>
    </source>
</evidence>
<dbReference type="PANTHER" id="PTHR33681:SF13">
    <property type="entry name" value="ALGINATE LYASE 2 DOMAIN-CONTAINING PROTEIN"/>
    <property type="match status" value="1"/>
</dbReference>
<keyword evidence="1" id="KW-0732">Signal</keyword>
<keyword evidence="4" id="KW-1185">Reference proteome</keyword>
<feature type="chain" id="PRO_5043901157" description="Alginate lyase 2 domain-containing protein" evidence="1">
    <location>
        <begin position="31"/>
        <end position="191"/>
    </location>
</feature>
<dbReference type="AlphaFoldDB" id="A0AAW1VMJ9"/>
<dbReference type="PANTHER" id="PTHR33681">
    <property type="entry name" value="BINDING PROTEIN, PUTATIVE, EXPRESSED-RELATED"/>
    <property type="match status" value="1"/>
</dbReference>
<feature type="signal peptide" evidence="1">
    <location>
        <begin position="1"/>
        <end position="30"/>
    </location>
</feature>
<protein>
    <recommendedName>
        <fullName evidence="2">Alginate lyase 2 domain-containing protein</fullName>
    </recommendedName>
</protein>
<reference evidence="3 4" key="1">
    <citation type="journal article" date="2023" name="G3 (Bethesda)">
        <title>A chromosome-length genome assembly and annotation of blackberry (Rubus argutus, cv. 'Hillquist').</title>
        <authorList>
            <person name="Bruna T."/>
            <person name="Aryal R."/>
            <person name="Dudchenko O."/>
            <person name="Sargent D.J."/>
            <person name="Mead D."/>
            <person name="Buti M."/>
            <person name="Cavallini A."/>
            <person name="Hytonen T."/>
            <person name="Andres J."/>
            <person name="Pham M."/>
            <person name="Weisz D."/>
            <person name="Mascagni F."/>
            <person name="Usai G."/>
            <person name="Natali L."/>
            <person name="Bassil N."/>
            <person name="Fernandez G.E."/>
            <person name="Lomsadze A."/>
            <person name="Armour M."/>
            <person name="Olukolu B."/>
            <person name="Poorten T."/>
            <person name="Britton C."/>
            <person name="Davik J."/>
            <person name="Ashrafi H."/>
            <person name="Aiden E.L."/>
            <person name="Borodovsky M."/>
            <person name="Worthington M."/>
        </authorList>
    </citation>
    <scope>NUCLEOTIDE SEQUENCE [LARGE SCALE GENOMIC DNA]</scope>
    <source>
        <strain evidence="3">PI 553951</strain>
    </source>
</reference>
<sequence>MKMMMSTCSYYKKVLFLLLLSSLLRQFCTADPTDGFTQVQLTDQNFKLQQPYDKSPAERYININGVEKFWVYTNDKPFMQDSPTSTGVIIMQVFGAATEATTLQLRIIDGDLKYYNKNVVAANVYNKWVRLNVIHNVGAAKVTIFIDGIQKLEMNDHGRDTHYLKYGAYAALTGSSNYMESRWKGIKVFNK</sequence>
<gene>
    <name evidence="3" type="ORF">M0R45_001063</name>
</gene>
<comment type="caution">
    <text evidence="3">The sequence shown here is derived from an EMBL/GenBank/DDBJ whole genome shotgun (WGS) entry which is preliminary data.</text>
</comment>
<dbReference type="InterPro" id="IPR013320">
    <property type="entry name" value="ConA-like_dom_sf"/>
</dbReference>
<dbReference type="InterPro" id="IPR014895">
    <property type="entry name" value="Alginate_lyase_2"/>
</dbReference>
<feature type="domain" description="Alginate lyase 2" evidence="2">
    <location>
        <begin position="83"/>
        <end position="189"/>
    </location>
</feature>
<evidence type="ECO:0000313" key="4">
    <source>
        <dbReference type="Proteomes" id="UP001457282"/>
    </source>
</evidence>
<evidence type="ECO:0000256" key="1">
    <source>
        <dbReference type="SAM" id="SignalP"/>
    </source>
</evidence>
<dbReference type="Pfam" id="PF08787">
    <property type="entry name" value="Alginate_lyase2"/>
    <property type="match status" value="1"/>
</dbReference>
<name>A0AAW1VMJ9_RUBAR</name>
<dbReference type="SUPFAM" id="SSF49899">
    <property type="entry name" value="Concanavalin A-like lectins/glucanases"/>
    <property type="match status" value="1"/>
</dbReference>
<dbReference type="Proteomes" id="UP001457282">
    <property type="component" value="Unassembled WGS sequence"/>
</dbReference>
<accession>A0AAW1VMJ9</accession>
<dbReference type="EMBL" id="JBEDUW010000221">
    <property type="protein sequence ID" value="KAK9903640.1"/>
    <property type="molecule type" value="Genomic_DNA"/>
</dbReference>